<evidence type="ECO:0000313" key="1">
    <source>
        <dbReference type="EMBL" id="MPM48939.1"/>
    </source>
</evidence>
<dbReference type="EMBL" id="VSSQ01012317">
    <property type="protein sequence ID" value="MPM48939.1"/>
    <property type="molecule type" value="Genomic_DNA"/>
</dbReference>
<dbReference type="AlphaFoldDB" id="A0A645A6Z6"/>
<reference evidence="1" key="1">
    <citation type="submission" date="2019-08" db="EMBL/GenBank/DDBJ databases">
        <authorList>
            <person name="Kucharzyk K."/>
            <person name="Murdoch R.W."/>
            <person name="Higgins S."/>
            <person name="Loffler F."/>
        </authorList>
    </citation>
    <scope>NUCLEOTIDE SEQUENCE</scope>
</reference>
<sequence length="197" mass="22078">MPSAQANGLELIGSADVDRNGAKESIYLDKSRMDSDLFVTLRVMAAHGHEIWNQQLATAHVGWGMLFLCEQNGEFYLLRYNPTMYQGYCTYTYTLFTLEGGVEHVVRSNMLEFDINGNASLNATKMVGFADEINSLLEKSTLLVSTDGGAYSFGPSPAVPFYERYSWLDGFPELFENSDDLATRLEKFSGYALSNRR</sequence>
<comment type="caution">
    <text evidence="1">The sequence shown here is derived from an EMBL/GenBank/DDBJ whole genome shotgun (WGS) entry which is preliminary data.</text>
</comment>
<accession>A0A645A6Z6</accession>
<organism evidence="1">
    <name type="scientific">bioreactor metagenome</name>
    <dbReference type="NCBI Taxonomy" id="1076179"/>
    <lineage>
        <taxon>unclassified sequences</taxon>
        <taxon>metagenomes</taxon>
        <taxon>ecological metagenomes</taxon>
    </lineage>
</organism>
<protein>
    <submittedName>
        <fullName evidence="1">Uncharacterized protein</fullName>
    </submittedName>
</protein>
<name>A0A645A6Z6_9ZZZZ</name>
<proteinExistence type="predicted"/>
<gene>
    <name evidence="1" type="ORF">SDC9_95666</name>
</gene>